<dbReference type="AlphaFoldDB" id="A0A8R1EW35"/>
<dbReference type="Proteomes" id="UP000005237">
    <property type="component" value="Unassembled WGS sequence"/>
</dbReference>
<dbReference type="EnsemblMetazoa" id="CJA41740.1">
    <property type="protein sequence ID" value="CJA41740.1"/>
    <property type="gene ID" value="WBGene00217588"/>
</dbReference>
<reference evidence="1" key="2">
    <citation type="submission" date="2022-06" db="UniProtKB">
        <authorList>
            <consortium name="EnsemblMetazoa"/>
        </authorList>
    </citation>
    <scope>IDENTIFICATION</scope>
    <source>
        <strain evidence="1">DF5081</strain>
    </source>
</reference>
<name>A0A8R1EW35_CAEJA</name>
<sequence length="146" mass="16271">MLEGIQVGRLAWPGHNVHSTLCEPVLDKVERVFRIVVLLEQPPTTYLKSSRWQHFLLHDVLVHVALDGSGDSDERAYASCVEATSHHDAATTVLNGRNLVLGIVPFVNWTSYKSDSLYQSSNTLTRRSIVPYSTPVPMILCLLQSS</sequence>
<accession>A0A8R1EW35</accession>
<keyword evidence="2" id="KW-1185">Reference proteome</keyword>
<organism evidence="1 2">
    <name type="scientific">Caenorhabditis japonica</name>
    <dbReference type="NCBI Taxonomy" id="281687"/>
    <lineage>
        <taxon>Eukaryota</taxon>
        <taxon>Metazoa</taxon>
        <taxon>Ecdysozoa</taxon>
        <taxon>Nematoda</taxon>
        <taxon>Chromadorea</taxon>
        <taxon>Rhabditida</taxon>
        <taxon>Rhabditina</taxon>
        <taxon>Rhabditomorpha</taxon>
        <taxon>Rhabditoidea</taxon>
        <taxon>Rhabditidae</taxon>
        <taxon>Peloderinae</taxon>
        <taxon>Caenorhabditis</taxon>
    </lineage>
</organism>
<reference evidence="2" key="1">
    <citation type="submission" date="2010-08" db="EMBL/GenBank/DDBJ databases">
        <authorList>
            <consortium name="Caenorhabditis japonica Sequencing Consortium"/>
            <person name="Wilson R.K."/>
        </authorList>
    </citation>
    <scope>NUCLEOTIDE SEQUENCE [LARGE SCALE GENOMIC DNA]</scope>
    <source>
        <strain evidence="2">DF5081</strain>
    </source>
</reference>
<proteinExistence type="predicted"/>
<evidence type="ECO:0000313" key="1">
    <source>
        <dbReference type="EnsemblMetazoa" id="CJA41740.1"/>
    </source>
</evidence>
<protein>
    <submittedName>
        <fullName evidence="1">Uncharacterized protein</fullName>
    </submittedName>
</protein>
<evidence type="ECO:0000313" key="2">
    <source>
        <dbReference type="Proteomes" id="UP000005237"/>
    </source>
</evidence>